<organism evidence="7 8">
    <name type="scientific">Parvularcula bermudensis (strain ATCC BAA-594 / HTCC2503 / KCTC 12087)</name>
    <dbReference type="NCBI Taxonomy" id="314260"/>
    <lineage>
        <taxon>Bacteria</taxon>
        <taxon>Pseudomonadati</taxon>
        <taxon>Pseudomonadota</taxon>
        <taxon>Alphaproteobacteria</taxon>
        <taxon>Parvularculales</taxon>
        <taxon>Parvularculaceae</taxon>
        <taxon>Parvularcula</taxon>
    </lineage>
</organism>
<dbReference type="GO" id="GO:0020037">
    <property type="term" value="F:heme binding"/>
    <property type="evidence" value="ECO:0007669"/>
    <property type="project" value="InterPro"/>
</dbReference>
<keyword evidence="5" id="KW-0472">Membrane</keyword>
<evidence type="ECO:0000256" key="5">
    <source>
        <dbReference type="SAM" id="Phobius"/>
    </source>
</evidence>
<dbReference type="STRING" id="314260.PB2503_00225"/>
<evidence type="ECO:0000256" key="4">
    <source>
        <dbReference type="PROSITE-ProRule" id="PRU00433"/>
    </source>
</evidence>
<evidence type="ECO:0000256" key="2">
    <source>
        <dbReference type="ARBA" id="ARBA00022723"/>
    </source>
</evidence>
<keyword evidence="1 4" id="KW-0349">Heme</keyword>
<dbReference type="eggNOG" id="COG2010">
    <property type="taxonomic scope" value="Bacteria"/>
</dbReference>
<feature type="domain" description="Cytochrome c" evidence="6">
    <location>
        <begin position="75"/>
        <end position="161"/>
    </location>
</feature>
<reference evidence="7 8" key="2">
    <citation type="journal article" date="2011" name="J. Bacteriol.">
        <title>Complete genome sequence of strain HTCC2503T of Parvularcula bermudensis, the type species of the order "Parvularculales" in the class Alphaproteobacteria.</title>
        <authorList>
            <person name="Oh H.M."/>
            <person name="Kang I."/>
            <person name="Vergin K.L."/>
            <person name="Kang D."/>
            <person name="Rhee K.H."/>
            <person name="Giovannoni S.J."/>
            <person name="Cho J.C."/>
        </authorList>
    </citation>
    <scope>NUCLEOTIDE SEQUENCE [LARGE SCALE GENOMIC DNA]</scope>
    <source>
        <strain evidence="8">ATCC BAA-594 / HTCC2503 / KCTC 12087</strain>
    </source>
</reference>
<evidence type="ECO:0000256" key="3">
    <source>
        <dbReference type="ARBA" id="ARBA00023004"/>
    </source>
</evidence>
<dbReference type="HOGENOM" id="CLU_089635_1_0_5"/>
<evidence type="ECO:0000313" key="7">
    <source>
        <dbReference type="EMBL" id="ADM10812.1"/>
    </source>
</evidence>
<keyword evidence="8" id="KW-1185">Reference proteome</keyword>
<dbReference type="SUPFAM" id="SSF46626">
    <property type="entry name" value="Cytochrome c"/>
    <property type="match status" value="1"/>
</dbReference>
<evidence type="ECO:0000259" key="6">
    <source>
        <dbReference type="PROSITE" id="PS51007"/>
    </source>
</evidence>
<keyword evidence="3 4" id="KW-0408">Iron</keyword>
<dbReference type="PROSITE" id="PS51007">
    <property type="entry name" value="CYTC"/>
    <property type="match status" value="1"/>
</dbReference>
<feature type="transmembrane region" description="Helical" evidence="5">
    <location>
        <begin position="12"/>
        <end position="32"/>
    </location>
</feature>
<keyword evidence="2 4" id="KW-0479">Metal-binding</keyword>
<gene>
    <name evidence="7" type="ordered locus">PB2503_00225</name>
</gene>
<evidence type="ECO:0000256" key="1">
    <source>
        <dbReference type="ARBA" id="ARBA00022617"/>
    </source>
</evidence>
<dbReference type="Gene3D" id="1.10.760.10">
    <property type="entry name" value="Cytochrome c-like domain"/>
    <property type="match status" value="1"/>
</dbReference>
<dbReference type="Proteomes" id="UP000001302">
    <property type="component" value="Chromosome"/>
</dbReference>
<name>E0TI01_PARBH</name>
<dbReference type="Pfam" id="PF13442">
    <property type="entry name" value="Cytochrome_CBB3"/>
    <property type="match status" value="1"/>
</dbReference>
<keyword evidence="5" id="KW-1133">Transmembrane helix</keyword>
<dbReference type="AlphaFoldDB" id="E0TI01"/>
<dbReference type="GO" id="GO:0046872">
    <property type="term" value="F:metal ion binding"/>
    <property type="evidence" value="ECO:0007669"/>
    <property type="project" value="UniProtKB-KW"/>
</dbReference>
<accession>E0TI01</accession>
<proteinExistence type="predicted"/>
<dbReference type="InterPro" id="IPR009056">
    <property type="entry name" value="Cyt_c-like_dom"/>
</dbReference>
<dbReference type="EMBL" id="CP002156">
    <property type="protein sequence ID" value="ADM10812.1"/>
    <property type="molecule type" value="Genomic_DNA"/>
</dbReference>
<keyword evidence="5" id="KW-0812">Transmembrane</keyword>
<dbReference type="KEGG" id="pbr:PB2503_00225"/>
<dbReference type="RefSeq" id="WP_013301786.1">
    <property type="nucleotide sequence ID" value="NC_014414.1"/>
</dbReference>
<dbReference type="GO" id="GO:0009055">
    <property type="term" value="F:electron transfer activity"/>
    <property type="evidence" value="ECO:0007669"/>
    <property type="project" value="InterPro"/>
</dbReference>
<dbReference type="OrthoDB" id="9773456at2"/>
<reference evidence="8" key="1">
    <citation type="submission" date="2010-08" db="EMBL/GenBank/DDBJ databases">
        <title>Genome sequence of Parvularcula bermudensis HTCC2503.</title>
        <authorList>
            <person name="Kang D.-M."/>
            <person name="Oh H.-M."/>
            <person name="Cho J.-C."/>
        </authorList>
    </citation>
    <scope>NUCLEOTIDE SEQUENCE [LARGE SCALE GENOMIC DNA]</scope>
    <source>
        <strain evidence="8">ATCC BAA-594 / HTCC2503 / KCTC 12087</strain>
    </source>
</reference>
<protein>
    <submittedName>
        <fullName evidence="7">Class I triheme cytochrome c</fullName>
    </submittedName>
</protein>
<evidence type="ECO:0000313" key="8">
    <source>
        <dbReference type="Proteomes" id="UP000001302"/>
    </source>
</evidence>
<dbReference type="InterPro" id="IPR036909">
    <property type="entry name" value="Cyt_c-like_dom_sf"/>
</dbReference>
<sequence length="183" mass="19475">MTEKHKHFGLGTAAGVVGLIVLAGIIGLITVYSGGYNVAATEDHSAFGRWAAATTLKNSIQSRAPTDDPPSFTEAMVEAGAGEYKAMCQHCHGGPGIDRAGWAEGMLPEPPHLTEAAAHWEPNEIYWILDHGIKSSGMPAFGPSHDEEALWNLTAFVTDLPGMTQTDYEAMGSSGHHDDGHEH</sequence>